<feature type="chain" id="PRO_5007894069" evidence="2">
    <location>
        <begin position="22"/>
        <end position="501"/>
    </location>
</feature>
<evidence type="ECO:0000313" key="3">
    <source>
        <dbReference type="EMBL" id="KZP06426.1"/>
    </source>
</evidence>
<feature type="transmembrane region" description="Helical" evidence="1">
    <location>
        <begin position="420"/>
        <end position="445"/>
    </location>
</feature>
<keyword evidence="1" id="KW-1133">Transmembrane helix</keyword>
<dbReference type="AlphaFoldDB" id="A0A167WSG5"/>
<reference evidence="3 4" key="1">
    <citation type="journal article" date="2016" name="Mol. Biol. Evol.">
        <title>Comparative Genomics of Early-Diverging Mushroom-Forming Fungi Provides Insights into the Origins of Lignocellulose Decay Capabilities.</title>
        <authorList>
            <person name="Nagy L.G."/>
            <person name="Riley R."/>
            <person name="Tritt A."/>
            <person name="Adam C."/>
            <person name="Daum C."/>
            <person name="Floudas D."/>
            <person name="Sun H."/>
            <person name="Yadav J.S."/>
            <person name="Pangilinan J."/>
            <person name="Larsson K.H."/>
            <person name="Matsuura K."/>
            <person name="Barry K."/>
            <person name="Labutti K."/>
            <person name="Kuo R."/>
            <person name="Ohm R.A."/>
            <person name="Bhattacharya S.S."/>
            <person name="Shirouzu T."/>
            <person name="Yoshinaga Y."/>
            <person name="Martin F.M."/>
            <person name="Grigoriev I.V."/>
            <person name="Hibbett D.S."/>
        </authorList>
    </citation>
    <scope>NUCLEOTIDE SEQUENCE [LARGE SCALE GENOMIC DNA]</scope>
    <source>
        <strain evidence="3 4">CBS 109695</strain>
    </source>
</reference>
<dbReference type="PANTHER" id="PTHR35043:SF7">
    <property type="entry name" value="TRANSCRIPTION FACTOR DOMAIN-CONTAINING PROTEIN"/>
    <property type="match status" value="1"/>
</dbReference>
<gene>
    <name evidence="3" type="ORF">FIBSPDRAFT_764447</name>
</gene>
<keyword evidence="4" id="KW-1185">Reference proteome</keyword>
<accession>A0A167WSG5</accession>
<protein>
    <submittedName>
        <fullName evidence="3">Uncharacterized protein</fullName>
    </submittedName>
</protein>
<dbReference type="Proteomes" id="UP000076532">
    <property type="component" value="Unassembled WGS sequence"/>
</dbReference>
<dbReference type="PANTHER" id="PTHR35043">
    <property type="entry name" value="TRANSCRIPTION FACTOR DOMAIN-CONTAINING PROTEIN"/>
    <property type="match status" value="1"/>
</dbReference>
<feature type="transmembrane region" description="Helical" evidence="1">
    <location>
        <begin position="390"/>
        <end position="408"/>
    </location>
</feature>
<evidence type="ECO:0000256" key="2">
    <source>
        <dbReference type="SAM" id="SignalP"/>
    </source>
</evidence>
<dbReference type="OrthoDB" id="9451547at2759"/>
<feature type="transmembrane region" description="Helical" evidence="1">
    <location>
        <begin position="451"/>
        <end position="479"/>
    </location>
</feature>
<evidence type="ECO:0000256" key="1">
    <source>
        <dbReference type="SAM" id="Phobius"/>
    </source>
</evidence>
<dbReference type="EMBL" id="KV417788">
    <property type="protein sequence ID" value="KZP06426.1"/>
    <property type="molecule type" value="Genomic_DNA"/>
</dbReference>
<evidence type="ECO:0000313" key="4">
    <source>
        <dbReference type="Proteomes" id="UP000076532"/>
    </source>
</evidence>
<keyword evidence="2" id="KW-0732">Signal</keyword>
<feature type="transmembrane region" description="Helical" evidence="1">
    <location>
        <begin position="301"/>
        <end position="319"/>
    </location>
</feature>
<feature type="signal peptide" evidence="2">
    <location>
        <begin position="1"/>
        <end position="21"/>
    </location>
</feature>
<proteinExistence type="predicted"/>
<feature type="transmembrane region" description="Helical" evidence="1">
    <location>
        <begin position="122"/>
        <end position="140"/>
    </location>
</feature>
<name>A0A167WSG5_9AGAM</name>
<organism evidence="3 4">
    <name type="scientific">Athelia psychrophila</name>
    <dbReference type="NCBI Taxonomy" id="1759441"/>
    <lineage>
        <taxon>Eukaryota</taxon>
        <taxon>Fungi</taxon>
        <taxon>Dikarya</taxon>
        <taxon>Basidiomycota</taxon>
        <taxon>Agaricomycotina</taxon>
        <taxon>Agaricomycetes</taxon>
        <taxon>Agaricomycetidae</taxon>
        <taxon>Atheliales</taxon>
        <taxon>Atheliaceae</taxon>
        <taxon>Athelia</taxon>
    </lineage>
</organism>
<sequence length="501" mass="55833">MQPRSFWALALVVVALSSVDTRPVDTNITSNITSIPTANLSLSTISDLTNATTSPQGCIYIKTCRTLHQIVGSCVVTIFACAWFAVHRNIPAPKPPPSRIPNVFFRFAHWARSFVQDQREPAIVLVVALLAPEWILAWALRQALVARRLTRKLEKARSKAIAAQIKRRITVLHPYMDADGVPRSSDGHSSLDRSAANQTDEHIQLIRVNRHRNTPQRAWSLIRDQRESAIFYNKSGPLRPLSPEDVLELVSRGHLVPPTAEEISNQSKGDVLSKGVAIIQTLWFVIQCIVRRAEGLPVTSLEVMTLAYTVMTVAMYITWWDKPLNVACAVRVPEEEVEYSGGSGYDSRWMQIYIYVMGGQDEFVDLRQCKRVPTFWAGGANDTDAENADVIALLVTMAFGAVHCIAWYSEFQTPLELLLWRLSAITIIAVPVALAVVLLGGMALANSEEHLFIIVGPLYMVIGIIYTAARFILIILSFISLRGLPVGAYQTIQWTTWIPHI</sequence>
<keyword evidence="1" id="KW-0472">Membrane</keyword>
<keyword evidence="1" id="KW-0812">Transmembrane</keyword>